<dbReference type="EC" id="2.7.11.1" evidence="1"/>
<dbReference type="GO" id="GO:0005634">
    <property type="term" value="C:nucleus"/>
    <property type="evidence" value="ECO:0007669"/>
    <property type="project" value="TreeGrafter"/>
</dbReference>
<dbReference type="STRING" id="743788.S8DLB3"/>
<dbReference type="GO" id="GO:0004674">
    <property type="term" value="F:protein serine/threonine kinase activity"/>
    <property type="evidence" value="ECO:0007669"/>
    <property type="project" value="UniProtKB-KW"/>
</dbReference>
<comment type="catalytic activity">
    <reaction evidence="8">
        <text>L-seryl-[protein] + ATP = O-phospho-L-seryl-[protein] + ADP + H(+)</text>
        <dbReference type="Rhea" id="RHEA:17989"/>
        <dbReference type="Rhea" id="RHEA-COMP:9863"/>
        <dbReference type="Rhea" id="RHEA-COMP:11604"/>
        <dbReference type="ChEBI" id="CHEBI:15378"/>
        <dbReference type="ChEBI" id="CHEBI:29999"/>
        <dbReference type="ChEBI" id="CHEBI:30616"/>
        <dbReference type="ChEBI" id="CHEBI:83421"/>
        <dbReference type="ChEBI" id="CHEBI:456216"/>
        <dbReference type="EC" id="2.7.11.1"/>
    </reaction>
</comment>
<keyword evidence="5" id="KW-0418">Kinase</keyword>
<evidence type="ECO:0000256" key="1">
    <source>
        <dbReference type="ARBA" id="ARBA00012513"/>
    </source>
</evidence>
<dbReference type="Gene3D" id="1.10.510.10">
    <property type="entry name" value="Transferase(Phosphotransferase) domain 1"/>
    <property type="match status" value="1"/>
</dbReference>
<accession>S8DLB3</accession>
<evidence type="ECO:0000313" key="13">
    <source>
        <dbReference type="Proteomes" id="UP000015241"/>
    </source>
</evidence>
<dbReference type="AlphaFoldDB" id="S8DLB3"/>
<organism evidence="12 13">
    <name type="scientific">Fomitopsis schrenkii</name>
    <name type="common">Brown rot fungus</name>
    <dbReference type="NCBI Taxonomy" id="2126942"/>
    <lineage>
        <taxon>Eukaryota</taxon>
        <taxon>Fungi</taxon>
        <taxon>Dikarya</taxon>
        <taxon>Basidiomycota</taxon>
        <taxon>Agaricomycotina</taxon>
        <taxon>Agaricomycetes</taxon>
        <taxon>Polyporales</taxon>
        <taxon>Fomitopsis</taxon>
    </lineage>
</organism>
<evidence type="ECO:0000256" key="5">
    <source>
        <dbReference type="ARBA" id="ARBA00022777"/>
    </source>
</evidence>
<dbReference type="HOGENOM" id="CLU_000288_81_13_1"/>
<gene>
    <name evidence="12" type="ORF">FOMPIDRAFT_1134622</name>
</gene>
<dbReference type="InterPro" id="IPR011009">
    <property type="entry name" value="Kinase-like_dom_sf"/>
</dbReference>
<dbReference type="InterPro" id="IPR008271">
    <property type="entry name" value="Ser/Thr_kinase_AS"/>
</dbReference>
<feature type="binding site" evidence="9">
    <location>
        <position position="88"/>
    </location>
    <ligand>
        <name>ATP</name>
        <dbReference type="ChEBI" id="CHEBI:30616"/>
    </ligand>
</feature>
<dbReference type="SUPFAM" id="SSF56112">
    <property type="entry name" value="Protein kinase-like (PK-like)"/>
    <property type="match status" value="1"/>
</dbReference>
<dbReference type="Pfam" id="PF00069">
    <property type="entry name" value="Pkinase"/>
    <property type="match status" value="1"/>
</dbReference>
<evidence type="ECO:0000313" key="12">
    <source>
        <dbReference type="EMBL" id="EPS94311.1"/>
    </source>
</evidence>
<evidence type="ECO:0000259" key="11">
    <source>
        <dbReference type="PROSITE" id="PS50011"/>
    </source>
</evidence>
<dbReference type="GO" id="GO:0005524">
    <property type="term" value="F:ATP binding"/>
    <property type="evidence" value="ECO:0007669"/>
    <property type="project" value="UniProtKB-UniRule"/>
</dbReference>
<evidence type="ECO:0000256" key="3">
    <source>
        <dbReference type="ARBA" id="ARBA00022679"/>
    </source>
</evidence>
<evidence type="ECO:0000256" key="9">
    <source>
        <dbReference type="PROSITE-ProRule" id="PRU10141"/>
    </source>
</evidence>
<dbReference type="EMBL" id="KE504237">
    <property type="protein sequence ID" value="EPS94311.1"/>
    <property type="molecule type" value="Genomic_DNA"/>
</dbReference>
<reference evidence="12 13" key="1">
    <citation type="journal article" date="2012" name="Science">
        <title>The Paleozoic origin of enzymatic lignin decomposition reconstructed from 31 fungal genomes.</title>
        <authorList>
            <person name="Floudas D."/>
            <person name="Binder M."/>
            <person name="Riley R."/>
            <person name="Barry K."/>
            <person name="Blanchette R.A."/>
            <person name="Henrissat B."/>
            <person name="Martinez A.T."/>
            <person name="Otillar R."/>
            <person name="Spatafora J.W."/>
            <person name="Yadav J.S."/>
            <person name="Aerts A."/>
            <person name="Benoit I."/>
            <person name="Boyd A."/>
            <person name="Carlson A."/>
            <person name="Copeland A."/>
            <person name="Coutinho P.M."/>
            <person name="de Vries R.P."/>
            <person name="Ferreira P."/>
            <person name="Findley K."/>
            <person name="Foster B."/>
            <person name="Gaskell J."/>
            <person name="Glotzer D."/>
            <person name="Gorecki P."/>
            <person name="Heitman J."/>
            <person name="Hesse C."/>
            <person name="Hori C."/>
            <person name="Igarashi K."/>
            <person name="Jurgens J.A."/>
            <person name="Kallen N."/>
            <person name="Kersten P."/>
            <person name="Kohler A."/>
            <person name="Kuees U."/>
            <person name="Kumar T.K.A."/>
            <person name="Kuo A."/>
            <person name="LaButti K."/>
            <person name="Larrondo L.F."/>
            <person name="Lindquist E."/>
            <person name="Ling A."/>
            <person name="Lombard V."/>
            <person name="Lucas S."/>
            <person name="Lundell T."/>
            <person name="Martin R."/>
            <person name="McLaughlin D.J."/>
            <person name="Morgenstern I."/>
            <person name="Morin E."/>
            <person name="Murat C."/>
            <person name="Nagy L.G."/>
            <person name="Nolan M."/>
            <person name="Ohm R.A."/>
            <person name="Patyshakuliyeva A."/>
            <person name="Rokas A."/>
            <person name="Ruiz-Duenas F.J."/>
            <person name="Sabat G."/>
            <person name="Salamov A."/>
            <person name="Samejima M."/>
            <person name="Schmutz J."/>
            <person name="Slot J.C."/>
            <person name="St John F."/>
            <person name="Stenlid J."/>
            <person name="Sun H."/>
            <person name="Sun S."/>
            <person name="Syed K."/>
            <person name="Tsang A."/>
            <person name="Wiebenga A."/>
            <person name="Young D."/>
            <person name="Pisabarro A."/>
            <person name="Eastwood D.C."/>
            <person name="Martin F."/>
            <person name="Cullen D."/>
            <person name="Grigoriev I.V."/>
            <person name="Hibbett D.S."/>
        </authorList>
    </citation>
    <scope>NUCLEOTIDE SEQUENCE</scope>
    <source>
        <strain evidence="13">FP-58527</strain>
    </source>
</reference>
<evidence type="ECO:0000256" key="6">
    <source>
        <dbReference type="ARBA" id="ARBA00022840"/>
    </source>
</evidence>
<comment type="similarity">
    <text evidence="10">Belongs to the protein kinase superfamily.</text>
</comment>
<feature type="domain" description="Protein kinase" evidence="11">
    <location>
        <begin position="59"/>
        <end position="388"/>
    </location>
</feature>
<dbReference type="Gene3D" id="3.30.200.20">
    <property type="entry name" value="Phosphorylase Kinase, domain 1"/>
    <property type="match status" value="1"/>
</dbReference>
<keyword evidence="6 9" id="KW-0067">ATP-binding</keyword>
<keyword evidence="4 9" id="KW-0547">Nucleotide-binding</keyword>
<dbReference type="GO" id="GO:0000245">
    <property type="term" value="P:spliceosomal complex assembly"/>
    <property type="evidence" value="ECO:0007669"/>
    <property type="project" value="TreeGrafter"/>
</dbReference>
<dbReference type="GO" id="GO:0050684">
    <property type="term" value="P:regulation of mRNA processing"/>
    <property type="evidence" value="ECO:0007669"/>
    <property type="project" value="TreeGrafter"/>
</dbReference>
<sequence>MYRVLSSLRNTLSWRRADWSVRRSASTIRITRAVAPLPQDLDQTEYLPVRKGELFSGRYEALRSLGRGAYSIVWLARDTRTQQECALKILVASLTDNNRGPDEEGVMRTLRDGPTSPQSPGKAHTCQLLDSFIHNGPNSRHICLVLEPLGLSALDVYRSFPASLPLILVQRIAKDILLGLQYVHECGIIHTDIKGDNIMLTGQGFEEGQTERDIEIWDLFNTTYKLTDFGSANTITRQWAGLIQPIALRSPEVLIDAPWDTKTDIWNFGCLMYEFARGAVLFDPSWKNEETSMDFVETHLAQIVSVFGPFPPSFIAEGRKAREYFDETGTFCRLRKPGDYNITLEGLLARGEHPPEELPEAVDFFRRALTIDPTARWSATQLLTHPWMQGVIAV</sequence>
<dbReference type="SMART" id="SM00220">
    <property type="entry name" value="S_TKc"/>
    <property type="match status" value="1"/>
</dbReference>
<name>S8DLB3_FOMSC</name>
<dbReference type="GO" id="GO:0005737">
    <property type="term" value="C:cytoplasm"/>
    <property type="evidence" value="ECO:0007669"/>
    <property type="project" value="TreeGrafter"/>
</dbReference>
<dbReference type="PROSITE" id="PS00107">
    <property type="entry name" value="PROTEIN_KINASE_ATP"/>
    <property type="match status" value="1"/>
</dbReference>
<dbReference type="PANTHER" id="PTHR47634">
    <property type="entry name" value="PROTEIN KINASE DOMAIN-CONTAINING PROTEIN-RELATED"/>
    <property type="match status" value="1"/>
</dbReference>
<dbReference type="PANTHER" id="PTHR47634:SF9">
    <property type="entry name" value="PROTEIN KINASE DOMAIN-CONTAINING PROTEIN-RELATED"/>
    <property type="match status" value="1"/>
</dbReference>
<dbReference type="InterPro" id="IPR000719">
    <property type="entry name" value="Prot_kinase_dom"/>
</dbReference>
<comment type="catalytic activity">
    <reaction evidence="7">
        <text>L-threonyl-[protein] + ATP = O-phospho-L-threonyl-[protein] + ADP + H(+)</text>
        <dbReference type="Rhea" id="RHEA:46608"/>
        <dbReference type="Rhea" id="RHEA-COMP:11060"/>
        <dbReference type="Rhea" id="RHEA-COMP:11605"/>
        <dbReference type="ChEBI" id="CHEBI:15378"/>
        <dbReference type="ChEBI" id="CHEBI:30013"/>
        <dbReference type="ChEBI" id="CHEBI:30616"/>
        <dbReference type="ChEBI" id="CHEBI:61977"/>
        <dbReference type="ChEBI" id="CHEBI:456216"/>
        <dbReference type="EC" id="2.7.11.1"/>
    </reaction>
</comment>
<keyword evidence="2 10" id="KW-0723">Serine/threonine-protein kinase</keyword>
<keyword evidence="13" id="KW-1185">Reference proteome</keyword>
<evidence type="ECO:0000256" key="4">
    <source>
        <dbReference type="ARBA" id="ARBA00022741"/>
    </source>
</evidence>
<dbReference type="InterPro" id="IPR017441">
    <property type="entry name" value="Protein_kinase_ATP_BS"/>
</dbReference>
<evidence type="ECO:0000256" key="2">
    <source>
        <dbReference type="ARBA" id="ARBA00022527"/>
    </source>
</evidence>
<evidence type="ECO:0000256" key="7">
    <source>
        <dbReference type="ARBA" id="ARBA00047899"/>
    </source>
</evidence>
<dbReference type="PROSITE" id="PS50011">
    <property type="entry name" value="PROTEIN_KINASE_DOM"/>
    <property type="match status" value="1"/>
</dbReference>
<evidence type="ECO:0000256" key="8">
    <source>
        <dbReference type="ARBA" id="ARBA00048679"/>
    </source>
</evidence>
<dbReference type="PROSITE" id="PS00108">
    <property type="entry name" value="PROTEIN_KINASE_ST"/>
    <property type="match status" value="1"/>
</dbReference>
<dbReference type="InParanoid" id="S8DLB3"/>
<dbReference type="InterPro" id="IPR051334">
    <property type="entry name" value="SRPK"/>
</dbReference>
<keyword evidence="3" id="KW-0808">Transferase</keyword>
<protein>
    <recommendedName>
        <fullName evidence="1">non-specific serine/threonine protein kinase</fullName>
        <ecNumber evidence="1">2.7.11.1</ecNumber>
    </recommendedName>
</protein>
<evidence type="ECO:0000256" key="10">
    <source>
        <dbReference type="RuleBase" id="RU000304"/>
    </source>
</evidence>
<dbReference type="Proteomes" id="UP000015241">
    <property type="component" value="Unassembled WGS sequence"/>
</dbReference>
<dbReference type="OrthoDB" id="5979581at2759"/>
<proteinExistence type="inferred from homology"/>
<dbReference type="eggNOG" id="KOG1290">
    <property type="taxonomic scope" value="Eukaryota"/>
</dbReference>